<dbReference type="Proteomes" id="UP000054783">
    <property type="component" value="Unassembled WGS sequence"/>
</dbReference>
<dbReference type="EMBL" id="JYDQ01003529">
    <property type="protein sequence ID" value="KRY02711.1"/>
    <property type="molecule type" value="Genomic_DNA"/>
</dbReference>
<proteinExistence type="predicted"/>
<protein>
    <submittedName>
        <fullName evidence="1">Uncharacterized protein</fullName>
    </submittedName>
</protein>
<name>A0A0V0YQW6_9BILA</name>
<keyword evidence="2" id="KW-1185">Reference proteome</keyword>
<sequence length="38" mass="4192">MLRGLRLSASFLGSGSLIIRVSSQILSTWVEMKVVRSL</sequence>
<accession>A0A0V0YQW6</accession>
<dbReference type="AlphaFoldDB" id="A0A0V0YQW6"/>
<reference evidence="1 2" key="1">
    <citation type="submission" date="2015-01" db="EMBL/GenBank/DDBJ databases">
        <title>Evolution of Trichinella species and genotypes.</title>
        <authorList>
            <person name="Korhonen P.K."/>
            <person name="Edoardo P."/>
            <person name="Giuseppe L.R."/>
            <person name="Gasser R.B."/>
        </authorList>
    </citation>
    <scope>NUCLEOTIDE SEQUENCE [LARGE SCALE GENOMIC DNA]</scope>
    <source>
        <strain evidence="1">ISS2496</strain>
    </source>
</reference>
<organism evidence="1 2">
    <name type="scientific">Trichinella patagoniensis</name>
    <dbReference type="NCBI Taxonomy" id="990121"/>
    <lineage>
        <taxon>Eukaryota</taxon>
        <taxon>Metazoa</taxon>
        <taxon>Ecdysozoa</taxon>
        <taxon>Nematoda</taxon>
        <taxon>Enoplea</taxon>
        <taxon>Dorylaimia</taxon>
        <taxon>Trichinellida</taxon>
        <taxon>Trichinellidae</taxon>
        <taxon>Trichinella</taxon>
    </lineage>
</organism>
<evidence type="ECO:0000313" key="2">
    <source>
        <dbReference type="Proteomes" id="UP000054783"/>
    </source>
</evidence>
<evidence type="ECO:0000313" key="1">
    <source>
        <dbReference type="EMBL" id="KRY02711.1"/>
    </source>
</evidence>
<gene>
    <name evidence="1" type="ORF">T12_1885</name>
</gene>
<comment type="caution">
    <text evidence="1">The sequence shown here is derived from an EMBL/GenBank/DDBJ whole genome shotgun (WGS) entry which is preliminary data.</text>
</comment>